<dbReference type="CDD" id="cd05233">
    <property type="entry name" value="SDR_c"/>
    <property type="match status" value="1"/>
</dbReference>
<dbReference type="InterPro" id="IPR036291">
    <property type="entry name" value="NAD(P)-bd_dom_sf"/>
</dbReference>
<dbReference type="Pfam" id="PF13561">
    <property type="entry name" value="adh_short_C2"/>
    <property type="match status" value="1"/>
</dbReference>
<reference evidence="3" key="1">
    <citation type="submission" date="2021-12" db="EMBL/GenBank/DDBJ databases">
        <title>Black yeast isolated from Biological Soil Crust.</title>
        <authorList>
            <person name="Kurbessoian T."/>
        </authorList>
    </citation>
    <scope>NUCLEOTIDE SEQUENCE</scope>
    <source>
        <strain evidence="3">CCFEE 5208</strain>
    </source>
</reference>
<dbReference type="AlphaFoldDB" id="A0AAN6J795"/>
<sequence>MSKISASDHVDMGLGLEGTHVLVTGGCGLIGKIVVQTFLAAGCHVTVVDLPGTAETVLDLEDKDHLHFFPGDITKNIDAAFTSAESKFGTVHFCVALASLDLSVLPQSDSICDMDPAVWQRVFDVNINGTFLTCQRWLQGIRRAVSNPDPKQTPPRPALRNVGCVIIGSESGTFGVRTQPAYGAGKSAVQHGLLLALSKDAPRIYPSARVNAVAPGAVNTERMKAETEQYGEQWRYEECEATVALGRAVEPQEVARVVCWLASERWAGGICGVVVPVDGGKTGPVVWGREELVERRKGNIIAGYLIVMRVKRGLSTKSIELGVAIRKAW</sequence>
<accession>A0AAN6J795</accession>
<dbReference type="GO" id="GO:0016491">
    <property type="term" value="F:oxidoreductase activity"/>
    <property type="evidence" value="ECO:0007669"/>
    <property type="project" value="UniProtKB-KW"/>
</dbReference>
<dbReference type="PANTHER" id="PTHR24321:SF8">
    <property type="entry name" value="ESTRADIOL 17-BETA-DEHYDROGENASE 8-RELATED"/>
    <property type="match status" value="1"/>
</dbReference>
<keyword evidence="2" id="KW-0560">Oxidoreductase</keyword>
<evidence type="ECO:0000256" key="2">
    <source>
        <dbReference type="ARBA" id="ARBA00023002"/>
    </source>
</evidence>
<dbReference type="InterPro" id="IPR002347">
    <property type="entry name" value="SDR_fam"/>
</dbReference>
<dbReference type="Gene3D" id="3.40.50.720">
    <property type="entry name" value="NAD(P)-binding Rossmann-like Domain"/>
    <property type="match status" value="1"/>
</dbReference>
<dbReference type="SUPFAM" id="SSF51735">
    <property type="entry name" value="NAD(P)-binding Rossmann-fold domains"/>
    <property type="match status" value="1"/>
</dbReference>
<evidence type="ECO:0000313" key="4">
    <source>
        <dbReference type="Proteomes" id="UP001168146"/>
    </source>
</evidence>
<evidence type="ECO:0000256" key="1">
    <source>
        <dbReference type="ARBA" id="ARBA00006484"/>
    </source>
</evidence>
<dbReference type="PRINTS" id="PR00081">
    <property type="entry name" value="GDHRDH"/>
</dbReference>
<comment type="caution">
    <text evidence="3">The sequence shown here is derived from an EMBL/GenBank/DDBJ whole genome shotgun (WGS) entry which is preliminary data.</text>
</comment>
<dbReference type="EMBL" id="JASUXU010000074">
    <property type="protein sequence ID" value="KAK0310796.1"/>
    <property type="molecule type" value="Genomic_DNA"/>
</dbReference>
<protein>
    <recommendedName>
        <fullName evidence="5">NAD-dependent epimerase/dehydratase domain-containing protein</fullName>
    </recommendedName>
</protein>
<name>A0AAN6J795_9PEZI</name>
<dbReference type="Proteomes" id="UP001168146">
    <property type="component" value="Unassembled WGS sequence"/>
</dbReference>
<comment type="similarity">
    <text evidence="1">Belongs to the short-chain dehydrogenases/reductases (SDR) family.</text>
</comment>
<evidence type="ECO:0000313" key="3">
    <source>
        <dbReference type="EMBL" id="KAK0310796.1"/>
    </source>
</evidence>
<organism evidence="3 4">
    <name type="scientific">Friedmanniomyces endolithicus</name>
    <dbReference type="NCBI Taxonomy" id="329885"/>
    <lineage>
        <taxon>Eukaryota</taxon>
        <taxon>Fungi</taxon>
        <taxon>Dikarya</taxon>
        <taxon>Ascomycota</taxon>
        <taxon>Pezizomycotina</taxon>
        <taxon>Dothideomycetes</taxon>
        <taxon>Dothideomycetidae</taxon>
        <taxon>Mycosphaerellales</taxon>
        <taxon>Teratosphaeriaceae</taxon>
        <taxon>Friedmanniomyces</taxon>
    </lineage>
</organism>
<evidence type="ECO:0008006" key="5">
    <source>
        <dbReference type="Google" id="ProtNLM"/>
    </source>
</evidence>
<dbReference type="PANTHER" id="PTHR24321">
    <property type="entry name" value="DEHYDROGENASES, SHORT CHAIN"/>
    <property type="match status" value="1"/>
</dbReference>
<gene>
    <name evidence="3" type="ORF">LTR82_014682</name>
</gene>
<proteinExistence type="inferred from homology"/>